<evidence type="ECO:0000313" key="3">
    <source>
        <dbReference type="EMBL" id="KAK4641612.1"/>
    </source>
</evidence>
<reference evidence="3 4" key="1">
    <citation type="journal article" date="2023" name="bioRxiv">
        <title>High-quality genome assemblies of four members of thePodospora anserinaspecies complex.</title>
        <authorList>
            <person name="Ament-Velasquez S.L."/>
            <person name="Vogan A.A."/>
            <person name="Wallerman O."/>
            <person name="Hartmann F."/>
            <person name="Gautier V."/>
            <person name="Silar P."/>
            <person name="Giraud T."/>
            <person name="Johannesson H."/>
        </authorList>
    </citation>
    <scope>NUCLEOTIDE SEQUENCE [LARGE SCALE GENOMIC DNA]</scope>
    <source>
        <strain evidence="3 4">CBS 112042</strain>
    </source>
</reference>
<name>A0ABR0FE87_9PEZI</name>
<organism evidence="3 4">
    <name type="scientific">Podospora bellae-mahoneyi</name>
    <dbReference type="NCBI Taxonomy" id="2093777"/>
    <lineage>
        <taxon>Eukaryota</taxon>
        <taxon>Fungi</taxon>
        <taxon>Dikarya</taxon>
        <taxon>Ascomycota</taxon>
        <taxon>Pezizomycotina</taxon>
        <taxon>Sordariomycetes</taxon>
        <taxon>Sordariomycetidae</taxon>
        <taxon>Sordariales</taxon>
        <taxon>Podosporaceae</taxon>
        <taxon>Podospora</taxon>
    </lineage>
</organism>
<evidence type="ECO:0000313" key="4">
    <source>
        <dbReference type="Proteomes" id="UP001322138"/>
    </source>
</evidence>
<dbReference type="InterPro" id="IPR052895">
    <property type="entry name" value="HetReg/Transcr_Mod"/>
</dbReference>
<evidence type="ECO:0000259" key="2">
    <source>
        <dbReference type="Pfam" id="PF06985"/>
    </source>
</evidence>
<dbReference type="PANTHER" id="PTHR24148">
    <property type="entry name" value="ANKYRIN REPEAT DOMAIN-CONTAINING PROTEIN 39 HOMOLOG-RELATED"/>
    <property type="match status" value="1"/>
</dbReference>
<comment type="caution">
    <text evidence="3">The sequence shown here is derived from an EMBL/GenBank/DDBJ whole genome shotgun (WGS) entry which is preliminary data.</text>
</comment>
<dbReference type="RefSeq" id="XP_062730588.1">
    <property type="nucleotide sequence ID" value="XM_062879277.1"/>
</dbReference>
<feature type="region of interest" description="Disordered" evidence="1">
    <location>
        <begin position="69"/>
        <end position="119"/>
    </location>
</feature>
<gene>
    <name evidence="3" type="ORF">QC761_500170</name>
</gene>
<dbReference type="Pfam" id="PF26639">
    <property type="entry name" value="Het-6_barrel"/>
    <property type="match status" value="1"/>
</dbReference>
<feature type="compositionally biased region" description="Low complexity" evidence="1">
    <location>
        <begin position="74"/>
        <end position="84"/>
    </location>
</feature>
<dbReference type="PANTHER" id="PTHR24148:SF64">
    <property type="entry name" value="HETEROKARYON INCOMPATIBILITY DOMAIN-CONTAINING PROTEIN"/>
    <property type="match status" value="1"/>
</dbReference>
<keyword evidence="4" id="KW-1185">Reference proteome</keyword>
<dbReference type="Pfam" id="PF06985">
    <property type="entry name" value="HET"/>
    <property type="match status" value="1"/>
</dbReference>
<dbReference type="GeneID" id="87898759"/>
<proteinExistence type="predicted"/>
<feature type="domain" description="Heterokaryon incompatibility" evidence="2">
    <location>
        <begin position="175"/>
        <end position="351"/>
    </location>
</feature>
<dbReference type="InterPro" id="IPR010730">
    <property type="entry name" value="HET"/>
</dbReference>
<evidence type="ECO:0000256" key="1">
    <source>
        <dbReference type="SAM" id="MobiDB-lite"/>
    </source>
</evidence>
<sequence>MSLAKGFPGGPCLAAQFGLPSGKKPPTETCRLPRTDGQTGSGDSGGNSIMFKKLHSGWKRFEDWANEHDSVPKSTTTQTSQTETGPSAPTQTSTKDHTSNHSDPVSEDTPKPEAYCYTNKSTTSPYKYTPLPSTTKSAIRVLTLLPGRADADIECQLIELDLNNPWTDDDDEEGFEALSYVWGDITETTPIQIDGATVQIGRNLRSALLHLRYQEKPRILWVDAVCINQEDMDERNRQVMLMGDIYTKAARTLVWLGCPCCLLGALNTDRLTYSQGKWLDHLAGIDPLFEAIEILGNEARKLAEEGREVVPKQGEKDEDGTTYDRIKKLKPKWNVIFLENPWWTRIWTLQEIVLAKEARLCMERHELDWDLLCVAIPYYTALGFGDFSEIYAGSKTNSGVEPFNLVNAIRDARQPGSELVTGDVGDELLHYLASSHWRDCKMPQDKIFGLMGLFNEGRDVGIKVDYRLDAEDVYRQATKSLLQQSGNLDALGFCYPYKIPRVTNLPSWIPDWGSVGNLALPLMNDAKGQPRTTHASRGLRSNPRWENNDTTLLLDGHIIDTIAKLGRTQVPPNQDDRNEGSLDHMLNDPAMIAEADSFPDRWEDLDPERPIRHFISAWWKGMRMAVPYVAKAFLEIFGNVVEMRETFLQWDEFVAAELGEPHEDRRAIFRDTITTATPCPLEPSVFDSRFDGWLQAVYSIRKLKKKRIDRYAPKTYTTLAAVTTFVKMEDDDLPEAFATYTTHTSRRRLGITASKRVCLLTKLTEVGDKVALLRGGRVPMILRPKEDGSMQFIGEAYVHGVMDGEAFHEEECIDFRIT</sequence>
<dbReference type="Proteomes" id="UP001322138">
    <property type="component" value="Unassembled WGS sequence"/>
</dbReference>
<protein>
    <recommendedName>
        <fullName evidence="2">Heterokaryon incompatibility domain-containing protein</fullName>
    </recommendedName>
</protein>
<feature type="region of interest" description="Disordered" evidence="1">
    <location>
        <begin position="1"/>
        <end position="51"/>
    </location>
</feature>
<accession>A0ABR0FE87</accession>
<dbReference type="EMBL" id="JAFFGZ010000007">
    <property type="protein sequence ID" value="KAK4641612.1"/>
    <property type="molecule type" value="Genomic_DNA"/>
</dbReference>